<reference evidence="4" key="1">
    <citation type="submission" date="2021-02" db="EMBL/GenBank/DDBJ databases">
        <title>Genome-Resolved Metagenomics of a Microbial Community Performing Photosynthetic Biological Nutrient Removal.</title>
        <authorList>
            <person name="Mcdaniel E.A."/>
        </authorList>
    </citation>
    <scope>NUCLEOTIDE SEQUENCE</scope>
    <source>
        <strain evidence="4">UWPOB_OBS1</strain>
    </source>
</reference>
<comment type="caution">
    <text evidence="4">The sequence shown here is derived from an EMBL/GenBank/DDBJ whole genome shotgun (WGS) entry which is preliminary data.</text>
</comment>
<feature type="region of interest" description="Disordered" evidence="3">
    <location>
        <begin position="360"/>
        <end position="380"/>
    </location>
</feature>
<dbReference type="PANTHER" id="PTHR33969:SF2">
    <property type="entry name" value="SEGREGATION AND CONDENSATION PROTEIN A"/>
    <property type="match status" value="1"/>
</dbReference>
<sequence length="380" mass="41899">MNEINLAAELSKLALAEVQFKETAPQAKIAEDKVADGNTLETSEPQKIESQSEPQQFAPTAKGGQAVKKKGKNKREENSSEAMSLDSGVLSADSGIEILVKMAEKGEIDPKNVDIIDVTDKFLKTIATSPKESLRLSGKVIFHAAVLLRMKAEALLTEANNTINPPVVDDFLDFDADGGPILYDSAKQEVGRQLTFKDLEGAIVRRALRKHQPVRERKVTLEQLIAALKEAEKLEKVRQDKKPKAKIDLSGYHEVHDVDDILDLAHDEDIESTIIKIEQWISENLDLGTNIELFDLVNRYSTKRDWVEAFLAALFLSNAGKIDLEQDTFYGPLYLSLCRSVATDISANFGTDTSTIFNALPNTSPDTTAGDSLESEARKS</sequence>
<proteinExistence type="predicted"/>
<dbReference type="InterPro" id="IPR023093">
    <property type="entry name" value="ScpA-like_C"/>
</dbReference>
<feature type="compositionally biased region" description="Polar residues" evidence="3">
    <location>
        <begin position="360"/>
        <end position="370"/>
    </location>
</feature>
<dbReference type="Gene3D" id="6.10.250.2410">
    <property type="match status" value="1"/>
</dbReference>
<organism evidence="4 5">
    <name type="scientific">Candidatus Obscuribacter phosphatis</name>
    <dbReference type="NCBI Taxonomy" id="1906157"/>
    <lineage>
        <taxon>Bacteria</taxon>
        <taxon>Bacillati</taxon>
        <taxon>Candidatus Melainabacteria</taxon>
        <taxon>Candidatus Obscuribacterales</taxon>
        <taxon>Candidatus Obscuribacteraceae</taxon>
        <taxon>Candidatus Obscuribacter</taxon>
    </lineage>
</organism>
<evidence type="ECO:0000313" key="5">
    <source>
        <dbReference type="Proteomes" id="UP000664277"/>
    </source>
</evidence>
<dbReference type="Pfam" id="PF02616">
    <property type="entry name" value="SMC_ScpA"/>
    <property type="match status" value="2"/>
</dbReference>
<name>A0A8J7TKD3_9BACT</name>
<evidence type="ECO:0000256" key="1">
    <source>
        <dbReference type="ARBA" id="ARBA00022829"/>
    </source>
</evidence>
<dbReference type="GO" id="GO:0007059">
    <property type="term" value="P:chromosome segregation"/>
    <property type="evidence" value="ECO:0007669"/>
    <property type="project" value="UniProtKB-KW"/>
</dbReference>
<accession>A0A8J7TKD3</accession>
<feature type="region of interest" description="Disordered" evidence="3">
    <location>
        <begin position="29"/>
        <end position="86"/>
    </location>
</feature>
<protein>
    <recommendedName>
        <fullName evidence="2">Segregation and condensation protein A</fullName>
    </recommendedName>
</protein>
<dbReference type="EMBL" id="JAFLCK010000005">
    <property type="protein sequence ID" value="MBN8659755.1"/>
    <property type="molecule type" value="Genomic_DNA"/>
</dbReference>
<dbReference type="PANTHER" id="PTHR33969">
    <property type="entry name" value="SEGREGATION AND CONDENSATION PROTEIN A"/>
    <property type="match status" value="1"/>
</dbReference>
<keyword evidence="1" id="KW-0159">Chromosome partition</keyword>
<gene>
    <name evidence="4" type="ORF">J0M35_05295</name>
</gene>
<evidence type="ECO:0000256" key="3">
    <source>
        <dbReference type="SAM" id="MobiDB-lite"/>
    </source>
</evidence>
<feature type="compositionally biased region" description="Polar residues" evidence="3">
    <location>
        <begin position="39"/>
        <end position="58"/>
    </location>
</feature>
<dbReference type="InterPro" id="IPR003768">
    <property type="entry name" value="ScpA"/>
</dbReference>
<evidence type="ECO:0000256" key="2">
    <source>
        <dbReference type="ARBA" id="ARBA00044777"/>
    </source>
</evidence>
<evidence type="ECO:0000313" key="4">
    <source>
        <dbReference type="EMBL" id="MBN8659755.1"/>
    </source>
</evidence>
<dbReference type="AlphaFoldDB" id="A0A8J7TKD3"/>
<dbReference type="Gene3D" id="1.10.10.580">
    <property type="entry name" value="Structural maintenance of chromosome 1. Chain E"/>
    <property type="match status" value="1"/>
</dbReference>
<dbReference type="Proteomes" id="UP000664277">
    <property type="component" value="Unassembled WGS sequence"/>
</dbReference>